<feature type="transmembrane region" description="Helical" evidence="1">
    <location>
        <begin position="372"/>
        <end position="392"/>
    </location>
</feature>
<feature type="transmembrane region" description="Helical" evidence="1">
    <location>
        <begin position="236"/>
        <end position="259"/>
    </location>
</feature>
<feature type="transmembrane region" description="Helical" evidence="1">
    <location>
        <begin position="343"/>
        <end position="360"/>
    </location>
</feature>
<keyword evidence="1" id="KW-0812">Transmembrane</keyword>
<name>A0ABR2KI57_9EUKA</name>
<evidence type="ECO:0000313" key="2">
    <source>
        <dbReference type="EMBL" id="KAK8890814.1"/>
    </source>
</evidence>
<dbReference type="Proteomes" id="UP001470230">
    <property type="component" value="Unassembled WGS sequence"/>
</dbReference>
<protein>
    <submittedName>
        <fullName evidence="2">Uncharacterized protein</fullName>
    </submittedName>
</protein>
<dbReference type="EMBL" id="JAPFFF010000004">
    <property type="protein sequence ID" value="KAK8890814.1"/>
    <property type="molecule type" value="Genomic_DNA"/>
</dbReference>
<keyword evidence="3" id="KW-1185">Reference proteome</keyword>
<feature type="transmembrane region" description="Helical" evidence="1">
    <location>
        <begin position="79"/>
        <end position="99"/>
    </location>
</feature>
<reference evidence="2 3" key="1">
    <citation type="submission" date="2024-04" db="EMBL/GenBank/DDBJ databases">
        <title>Tritrichomonas musculus Genome.</title>
        <authorList>
            <person name="Alves-Ferreira E."/>
            <person name="Grigg M."/>
            <person name="Lorenzi H."/>
            <person name="Galac M."/>
        </authorList>
    </citation>
    <scope>NUCLEOTIDE SEQUENCE [LARGE SCALE GENOMIC DNA]</scope>
    <source>
        <strain evidence="2 3">EAF2021</strain>
    </source>
</reference>
<evidence type="ECO:0000313" key="3">
    <source>
        <dbReference type="Proteomes" id="UP001470230"/>
    </source>
</evidence>
<organism evidence="2 3">
    <name type="scientific">Tritrichomonas musculus</name>
    <dbReference type="NCBI Taxonomy" id="1915356"/>
    <lineage>
        <taxon>Eukaryota</taxon>
        <taxon>Metamonada</taxon>
        <taxon>Parabasalia</taxon>
        <taxon>Tritrichomonadida</taxon>
        <taxon>Tritrichomonadidae</taxon>
        <taxon>Tritrichomonas</taxon>
    </lineage>
</organism>
<feature type="transmembrane region" description="Helical" evidence="1">
    <location>
        <begin position="106"/>
        <end position="126"/>
    </location>
</feature>
<evidence type="ECO:0000256" key="1">
    <source>
        <dbReference type="SAM" id="Phobius"/>
    </source>
</evidence>
<comment type="caution">
    <text evidence="2">The sequence shown here is derived from an EMBL/GenBank/DDBJ whole genome shotgun (WGS) entry which is preliminary data.</text>
</comment>
<gene>
    <name evidence="2" type="ORF">M9Y10_028013</name>
</gene>
<feature type="transmembrane region" description="Helical" evidence="1">
    <location>
        <begin position="315"/>
        <end position="331"/>
    </location>
</feature>
<keyword evidence="1" id="KW-1133">Transmembrane helix</keyword>
<feature type="transmembrane region" description="Helical" evidence="1">
    <location>
        <begin position="41"/>
        <end position="59"/>
    </location>
</feature>
<feature type="transmembrane region" description="Helical" evidence="1">
    <location>
        <begin position="165"/>
        <end position="183"/>
    </location>
</feature>
<accession>A0ABR2KI57</accession>
<proteinExistence type="predicted"/>
<keyword evidence="1" id="KW-0472">Membrane</keyword>
<feature type="transmembrane region" description="Helical" evidence="1">
    <location>
        <begin position="285"/>
        <end position="309"/>
    </location>
</feature>
<sequence>MYASQFYGYTKSKGAGFSDMPFHLNIINSFSVGCNNKRDKMFNILTAFYSGTQLVYPFIPNFHAALLMATGLTSARYAMLIPSVFIVFSLIIALYSLIFYFTKSHLACFIGLIIFTNLGGLGWTHVFDPRHRDDPRRDWIHDWGNDQEEYWFHPIMHIIIPQRSAMWSLPLCVWTILCLAIGLENHNYKMFILAGLITGFMPQVQVHSFVAIAQYSIALCLITFPYKKKSKWKQYIILWAVYGIVANSIGLFQLTPFFIRTTKNKGSFININPIWRMNQKRNVRFAPIILWWRGLGVFAAISLVFGWVVLDKWQITLYLPSIIVFIITNIIRYQPWELDNTKLFYAAWVPVALAVVSYYIEHLITHPKTLFGKFLGSLLAFSLVFASSYSAYMSTVQSMFFPTTIFGKEEYQFGLWVAENTPPKAVFLFSFATNNPIVSIAGREVFMGFVGWVFSHGLDVSRTQAESQMYHNPNNIDLFKKNNVSYVATCEYCQYKRFNYQKAPDNWKVAFKTNKFALYRLVA</sequence>
<feature type="transmembrane region" description="Helical" evidence="1">
    <location>
        <begin position="204"/>
        <end position="224"/>
    </location>
</feature>